<dbReference type="InterPro" id="IPR029033">
    <property type="entry name" value="His_PPase_superfam"/>
</dbReference>
<evidence type="ECO:0008006" key="4">
    <source>
        <dbReference type="Google" id="ProtNLM"/>
    </source>
</evidence>
<dbReference type="InterPro" id="IPR050275">
    <property type="entry name" value="PGM_Phosphatase"/>
</dbReference>
<gene>
    <name evidence="2" type="ORF">ZT3D7_G559</name>
</gene>
<dbReference type="AlphaFoldDB" id="A0A1X7RDD8"/>
<dbReference type="PANTHER" id="PTHR48100">
    <property type="entry name" value="BROAD-SPECIFICITY PHOSPHATASE YOR283W-RELATED"/>
    <property type="match status" value="1"/>
</dbReference>
<dbReference type="InterPro" id="IPR013078">
    <property type="entry name" value="His_Pase_superF_clade-1"/>
</dbReference>
<feature type="transmembrane region" description="Helical" evidence="1">
    <location>
        <begin position="12"/>
        <end position="28"/>
    </location>
</feature>
<dbReference type="Pfam" id="PF00300">
    <property type="entry name" value="His_Phos_1"/>
    <property type="match status" value="1"/>
</dbReference>
<dbReference type="EMBL" id="LT853692">
    <property type="protein sequence ID" value="SMQ45415.1"/>
    <property type="molecule type" value="Genomic_DNA"/>
</dbReference>
<keyword evidence="1" id="KW-0812">Transmembrane</keyword>
<dbReference type="GO" id="GO:0016791">
    <property type="term" value="F:phosphatase activity"/>
    <property type="evidence" value="ECO:0007669"/>
    <property type="project" value="TreeGrafter"/>
</dbReference>
<name>A0A1X7RDD8_ZYMT9</name>
<dbReference type="SMART" id="SM00855">
    <property type="entry name" value="PGAM"/>
    <property type="match status" value="1"/>
</dbReference>
<protein>
    <recommendedName>
        <fullName evidence="4">Phosphoglycerate mutase</fullName>
    </recommendedName>
</protein>
<reference evidence="2 3" key="1">
    <citation type="submission" date="2016-06" db="EMBL/GenBank/DDBJ databases">
        <authorList>
            <person name="Kjaerup R.B."/>
            <person name="Dalgaard T.S."/>
            <person name="Juul-Madsen H.R."/>
        </authorList>
    </citation>
    <scope>NUCLEOTIDE SEQUENCE [LARGE SCALE GENOMIC DNA]</scope>
</reference>
<organism evidence="2 3">
    <name type="scientific">Zymoseptoria tritici (strain ST99CH_3D7)</name>
    <dbReference type="NCBI Taxonomy" id="1276538"/>
    <lineage>
        <taxon>Eukaryota</taxon>
        <taxon>Fungi</taxon>
        <taxon>Dikarya</taxon>
        <taxon>Ascomycota</taxon>
        <taxon>Pezizomycotina</taxon>
        <taxon>Dothideomycetes</taxon>
        <taxon>Dothideomycetidae</taxon>
        <taxon>Mycosphaerellales</taxon>
        <taxon>Mycosphaerellaceae</taxon>
        <taxon>Zymoseptoria</taxon>
    </lineage>
</organism>
<dbReference type="Proteomes" id="UP000215127">
    <property type="component" value="Chromosome 1"/>
</dbReference>
<dbReference type="PANTHER" id="PTHR48100:SF1">
    <property type="entry name" value="HISTIDINE PHOSPHATASE FAMILY PROTEIN-RELATED"/>
    <property type="match status" value="1"/>
</dbReference>
<evidence type="ECO:0000313" key="3">
    <source>
        <dbReference type="Proteomes" id="UP000215127"/>
    </source>
</evidence>
<evidence type="ECO:0000313" key="2">
    <source>
        <dbReference type="EMBL" id="SMQ45415.1"/>
    </source>
</evidence>
<keyword evidence="1" id="KW-0472">Membrane</keyword>
<keyword evidence="3" id="KW-1185">Reference proteome</keyword>
<sequence>MIPGVRVERRNLSVICLTVFIGCLVWYYRTRDSDNTIAFNMGSTAPPTKFKYEIVKGFFYQDAADTDPDSFDYTHNFGLVNRSYPTDTNPSDPLWQRFTTYIHHLASAAPSDVSYKLLYLGRHGEGSHNVAEAKYGTEKWDDYWSKLEGDGELFWADAHLTAVGEEQARTANRFVKRQLEKGVGMPLPEAWVVSPMWRCLQTAQLTWEGVHGFKPLVKELVREVLGVHTCDRRGRRSEFEKVFNKGWEVEEGLTEEDELWQADHRETNEEIDERIGEWLDGLFARERGVVVSVTSHSGAIASHLRVLGHREFKLSTGGMIPVLVKATRLE</sequence>
<accession>A0A1X7RDD8</accession>
<dbReference type="PROSITE" id="PS51257">
    <property type="entry name" value="PROKAR_LIPOPROTEIN"/>
    <property type="match status" value="1"/>
</dbReference>
<dbReference type="CDD" id="cd07067">
    <property type="entry name" value="HP_PGM_like"/>
    <property type="match status" value="1"/>
</dbReference>
<dbReference type="GO" id="GO:0005737">
    <property type="term" value="C:cytoplasm"/>
    <property type="evidence" value="ECO:0007669"/>
    <property type="project" value="TreeGrafter"/>
</dbReference>
<proteinExistence type="predicted"/>
<evidence type="ECO:0000256" key="1">
    <source>
        <dbReference type="SAM" id="Phobius"/>
    </source>
</evidence>
<dbReference type="SUPFAM" id="SSF53254">
    <property type="entry name" value="Phosphoglycerate mutase-like"/>
    <property type="match status" value="1"/>
</dbReference>
<keyword evidence="1" id="KW-1133">Transmembrane helix</keyword>
<dbReference type="Gene3D" id="3.40.50.1240">
    <property type="entry name" value="Phosphoglycerate mutase-like"/>
    <property type="match status" value="1"/>
</dbReference>